<gene>
    <name evidence="2" type="ORF">CVT26_010445</name>
</gene>
<evidence type="ECO:0000313" key="2">
    <source>
        <dbReference type="EMBL" id="PPQ96509.1"/>
    </source>
</evidence>
<keyword evidence="3" id="KW-1185">Reference proteome</keyword>
<evidence type="ECO:0000256" key="1">
    <source>
        <dbReference type="SAM" id="MobiDB-lite"/>
    </source>
</evidence>
<protein>
    <recommendedName>
        <fullName evidence="4">CCHC-type domain-containing protein</fullName>
    </recommendedName>
</protein>
<feature type="region of interest" description="Disordered" evidence="1">
    <location>
        <begin position="215"/>
        <end position="244"/>
    </location>
</feature>
<dbReference type="Proteomes" id="UP000284706">
    <property type="component" value="Unassembled WGS sequence"/>
</dbReference>
<evidence type="ECO:0008006" key="4">
    <source>
        <dbReference type="Google" id="ProtNLM"/>
    </source>
</evidence>
<dbReference type="OrthoDB" id="3260975at2759"/>
<dbReference type="STRING" id="231916.A0A409Y0H8"/>
<evidence type="ECO:0000313" key="3">
    <source>
        <dbReference type="Proteomes" id="UP000284706"/>
    </source>
</evidence>
<name>A0A409Y0H8_9AGAR</name>
<sequence length="383" mass="42326">MAESGGLHTKLFWGDGELEGENPQDFFNSVELTFFARPGITEAEKLRSFELRLKSGRAAKTWWNALAAEKKDTWEHLREAFEEKWPEKVITEKTKEEQHAALAAAVLREEDLGKRVRKDGVEEFSHVVWADKVQRLASALTDSSGLLIPMVRKSMPRSLKRLVGTQHTDWSSFCAAVRAVSITELEERLEVEKEARAIQATIARLERLQLRPSAGGAAPQVQSQAVPLGAPALRSSQPNPTPQYRADTERIKDVVRLALPIHPDTPAGRTAYQAQVADWNRTNAGRTPNELRPYPLTPGTVPVASGECWTCGHLGHNGLACPSPTPVPQMERKWRSIAATIKRRAEASPAPVNVVSEAVLTEEELQLIAEYRANQGNVEGSSA</sequence>
<reference evidence="2 3" key="1">
    <citation type="journal article" date="2018" name="Evol. Lett.">
        <title>Horizontal gene cluster transfer increased hallucinogenic mushroom diversity.</title>
        <authorList>
            <person name="Reynolds H.T."/>
            <person name="Vijayakumar V."/>
            <person name="Gluck-Thaler E."/>
            <person name="Korotkin H.B."/>
            <person name="Matheny P.B."/>
            <person name="Slot J.C."/>
        </authorList>
    </citation>
    <scope>NUCLEOTIDE SEQUENCE [LARGE SCALE GENOMIC DNA]</scope>
    <source>
        <strain evidence="2 3">SRW20</strain>
    </source>
</reference>
<accession>A0A409Y0H8</accession>
<comment type="caution">
    <text evidence="2">The sequence shown here is derived from an EMBL/GenBank/DDBJ whole genome shotgun (WGS) entry which is preliminary data.</text>
</comment>
<dbReference type="AlphaFoldDB" id="A0A409Y0H8"/>
<dbReference type="InParanoid" id="A0A409Y0H8"/>
<organism evidence="2 3">
    <name type="scientific">Gymnopilus dilepis</name>
    <dbReference type="NCBI Taxonomy" id="231916"/>
    <lineage>
        <taxon>Eukaryota</taxon>
        <taxon>Fungi</taxon>
        <taxon>Dikarya</taxon>
        <taxon>Basidiomycota</taxon>
        <taxon>Agaricomycotina</taxon>
        <taxon>Agaricomycetes</taxon>
        <taxon>Agaricomycetidae</taxon>
        <taxon>Agaricales</taxon>
        <taxon>Agaricineae</taxon>
        <taxon>Hymenogastraceae</taxon>
        <taxon>Gymnopilus</taxon>
    </lineage>
</organism>
<dbReference type="EMBL" id="NHYE01001363">
    <property type="protein sequence ID" value="PPQ96509.1"/>
    <property type="molecule type" value="Genomic_DNA"/>
</dbReference>
<proteinExistence type="predicted"/>